<evidence type="ECO:0000256" key="1">
    <source>
        <dbReference type="SAM" id="MobiDB-lite"/>
    </source>
</evidence>
<gene>
    <name evidence="2" type="ORF">HNR23_004934</name>
</gene>
<keyword evidence="3" id="KW-1185">Reference proteome</keyword>
<protein>
    <submittedName>
        <fullName evidence="2">Uncharacterized protein</fullName>
    </submittedName>
</protein>
<name>A0A7X0D9B2_9ACTN</name>
<feature type="region of interest" description="Disordered" evidence="1">
    <location>
        <begin position="152"/>
        <end position="176"/>
    </location>
</feature>
<comment type="caution">
    <text evidence="2">The sequence shown here is derived from an EMBL/GenBank/DDBJ whole genome shotgun (WGS) entry which is preliminary data.</text>
</comment>
<dbReference type="EMBL" id="JACHDS010000001">
    <property type="protein sequence ID" value="MBB6174874.1"/>
    <property type="molecule type" value="Genomic_DNA"/>
</dbReference>
<proteinExistence type="predicted"/>
<evidence type="ECO:0000313" key="2">
    <source>
        <dbReference type="EMBL" id="MBB6174874.1"/>
    </source>
</evidence>
<organism evidence="2 3">
    <name type="scientific">Nocardiopsis mwathae</name>
    <dbReference type="NCBI Taxonomy" id="1472723"/>
    <lineage>
        <taxon>Bacteria</taxon>
        <taxon>Bacillati</taxon>
        <taxon>Actinomycetota</taxon>
        <taxon>Actinomycetes</taxon>
        <taxon>Streptosporangiales</taxon>
        <taxon>Nocardiopsidaceae</taxon>
        <taxon>Nocardiopsis</taxon>
    </lineage>
</organism>
<reference evidence="2 3" key="1">
    <citation type="submission" date="2020-08" db="EMBL/GenBank/DDBJ databases">
        <title>Sequencing the genomes of 1000 actinobacteria strains.</title>
        <authorList>
            <person name="Klenk H.-P."/>
        </authorList>
    </citation>
    <scope>NUCLEOTIDE SEQUENCE [LARGE SCALE GENOMIC DNA]</scope>
    <source>
        <strain evidence="2 3">DSM 46659</strain>
    </source>
</reference>
<dbReference type="RefSeq" id="WP_184079182.1">
    <property type="nucleotide sequence ID" value="NZ_JACHDS010000001.1"/>
</dbReference>
<dbReference type="AlphaFoldDB" id="A0A7X0D9B2"/>
<dbReference type="Proteomes" id="UP000546642">
    <property type="component" value="Unassembled WGS sequence"/>
</dbReference>
<accession>A0A7X0D9B2</accession>
<evidence type="ECO:0000313" key="3">
    <source>
        <dbReference type="Proteomes" id="UP000546642"/>
    </source>
</evidence>
<sequence length="176" mass="19193">MAQSSGRPGTAADRAHSAAFAIQIELSTRIGARRLGDSEGILREALTSLRLVSETVQEVIGELQEPDLVAGGGDADADRVRACARRLDDVVLRPFLDRWDPLLAEHERLRPPGGTLVAHEARWAQAQEFRSALRDLSEPLIRINRELADITGADLEPPLPEVQPRTAGPRDGRTTP</sequence>